<dbReference type="STRING" id="1391654.AKJ09_01956"/>
<dbReference type="Pfam" id="PF01661">
    <property type="entry name" value="Macro"/>
    <property type="match status" value="1"/>
</dbReference>
<name>A0A0K1PP57_9BACT</name>
<keyword evidence="3" id="KW-1185">Reference proteome</keyword>
<dbReference type="SMART" id="SM00506">
    <property type="entry name" value="A1pp"/>
    <property type="match status" value="1"/>
</dbReference>
<dbReference type="KEGG" id="llu:AKJ09_01956"/>
<feature type="domain" description="Macro" evidence="1">
    <location>
        <begin position="1"/>
        <end position="177"/>
    </location>
</feature>
<proteinExistence type="predicted"/>
<dbReference type="Gene3D" id="3.40.220.10">
    <property type="entry name" value="Leucine Aminopeptidase, subunit E, domain 1"/>
    <property type="match status" value="1"/>
</dbReference>
<dbReference type="SUPFAM" id="SSF52949">
    <property type="entry name" value="Macro domain-like"/>
    <property type="match status" value="1"/>
</dbReference>
<dbReference type="InterPro" id="IPR043472">
    <property type="entry name" value="Macro_dom-like"/>
</dbReference>
<organism evidence="2 3">
    <name type="scientific">Labilithrix luteola</name>
    <dbReference type="NCBI Taxonomy" id="1391654"/>
    <lineage>
        <taxon>Bacteria</taxon>
        <taxon>Pseudomonadati</taxon>
        <taxon>Myxococcota</taxon>
        <taxon>Polyangia</taxon>
        <taxon>Polyangiales</taxon>
        <taxon>Labilitrichaceae</taxon>
        <taxon>Labilithrix</taxon>
    </lineage>
</organism>
<protein>
    <recommendedName>
        <fullName evidence="1">Macro domain-containing protein</fullName>
    </recommendedName>
</protein>
<sequence length="180" mass="18765">MIEAGCDIVVNASNSAGALGSGVSRAIFDECGCLAMQDEVRTRLEEDLDGELGPGDCLVTSGGTSKRLRHVLHVASVDYGAAGKEGISNAERVMRATEAALERAAQLGTTDSPARVAFPLLAAGHGGLTASVSLKAMVDGMKLFFRETPEASIGRIVIAVPEDEKYAVAKSHLAQLLVLR</sequence>
<gene>
    <name evidence="2" type="ORF">AKJ09_01956</name>
</gene>
<accession>A0A0K1PP57</accession>
<reference evidence="2 3" key="1">
    <citation type="submission" date="2015-08" db="EMBL/GenBank/DDBJ databases">
        <authorList>
            <person name="Babu N.S."/>
            <person name="Beckwith C.J."/>
            <person name="Beseler K.G."/>
            <person name="Brison A."/>
            <person name="Carone J.V."/>
            <person name="Caskin T.P."/>
            <person name="Diamond M."/>
            <person name="Durham M.E."/>
            <person name="Foxe J.M."/>
            <person name="Go M."/>
            <person name="Henderson B.A."/>
            <person name="Jones I.B."/>
            <person name="McGettigan J.A."/>
            <person name="Micheletti S.J."/>
            <person name="Nasrallah M.E."/>
            <person name="Ortiz D."/>
            <person name="Piller C.R."/>
            <person name="Privatt S.R."/>
            <person name="Schneider S.L."/>
            <person name="Sharp S."/>
            <person name="Smith T.C."/>
            <person name="Stanton J.D."/>
            <person name="Ullery H.E."/>
            <person name="Wilson R.J."/>
            <person name="Serrano M.G."/>
            <person name="Buck G."/>
            <person name="Lee V."/>
            <person name="Wang Y."/>
            <person name="Carvalho R."/>
            <person name="Voegtly L."/>
            <person name="Shi R."/>
            <person name="Duckworth R."/>
            <person name="Johnson A."/>
            <person name="Loviza R."/>
            <person name="Walstead R."/>
            <person name="Shah Z."/>
            <person name="Kiflezghi M."/>
            <person name="Wade K."/>
            <person name="Ball S.L."/>
            <person name="Bradley K.W."/>
            <person name="Asai D.J."/>
            <person name="Bowman C.A."/>
            <person name="Russell D.A."/>
            <person name="Pope W.H."/>
            <person name="Jacobs-Sera D."/>
            <person name="Hendrix R.W."/>
            <person name="Hatfull G.F."/>
        </authorList>
    </citation>
    <scope>NUCLEOTIDE SEQUENCE [LARGE SCALE GENOMIC DNA]</scope>
    <source>
        <strain evidence="2 3">DSM 27648</strain>
    </source>
</reference>
<dbReference type="EMBL" id="CP012333">
    <property type="protein sequence ID" value="AKU95292.1"/>
    <property type="molecule type" value="Genomic_DNA"/>
</dbReference>
<evidence type="ECO:0000313" key="2">
    <source>
        <dbReference type="EMBL" id="AKU95292.1"/>
    </source>
</evidence>
<dbReference type="Proteomes" id="UP000064967">
    <property type="component" value="Chromosome"/>
</dbReference>
<evidence type="ECO:0000259" key="1">
    <source>
        <dbReference type="PROSITE" id="PS51154"/>
    </source>
</evidence>
<dbReference type="AlphaFoldDB" id="A0A0K1PP57"/>
<evidence type="ECO:0000313" key="3">
    <source>
        <dbReference type="Proteomes" id="UP000064967"/>
    </source>
</evidence>
<dbReference type="InterPro" id="IPR002589">
    <property type="entry name" value="Macro_dom"/>
</dbReference>
<dbReference type="PROSITE" id="PS51154">
    <property type="entry name" value="MACRO"/>
    <property type="match status" value="1"/>
</dbReference>